<evidence type="ECO:0000256" key="2">
    <source>
        <dbReference type="ARBA" id="ARBA00022692"/>
    </source>
</evidence>
<protein>
    <submittedName>
        <fullName evidence="9">NADH-quinone oxidoreductase subunit L</fullName>
        <ecNumber evidence="9">1.6.5.-</ecNumber>
    </submittedName>
</protein>
<feature type="transmembrane region" description="Helical" evidence="6">
    <location>
        <begin position="272"/>
        <end position="292"/>
    </location>
</feature>
<evidence type="ECO:0000313" key="10">
    <source>
        <dbReference type="Proteomes" id="UP000638560"/>
    </source>
</evidence>
<dbReference type="PANTHER" id="PTHR42829">
    <property type="entry name" value="NADH-UBIQUINONE OXIDOREDUCTASE CHAIN 5"/>
    <property type="match status" value="1"/>
</dbReference>
<keyword evidence="3 6" id="KW-1133">Transmembrane helix</keyword>
<dbReference type="InterPro" id="IPR003945">
    <property type="entry name" value="NU5C-like"/>
</dbReference>
<organism evidence="9 10">
    <name type="scientific">Plantactinospora alkalitolerans</name>
    <dbReference type="NCBI Taxonomy" id="2789879"/>
    <lineage>
        <taxon>Bacteria</taxon>
        <taxon>Bacillati</taxon>
        <taxon>Actinomycetota</taxon>
        <taxon>Actinomycetes</taxon>
        <taxon>Micromonosporales</taxon>
        <taxon>Micromonosporaceae</taxon>
        <taxon>Plantactinospora</taxon>
    </lineage>
</organism>
<dbReference type="Pfam" id="PF00662">
    <property type="entry name" value="Proton_antipo_N"/>
    <property type="match status" value="1"/>
</dbReference>
<feature type="transmembrane region" description="Helical" evidence="6">
    <location>
        <begin position="312"/>
        <end position="330"/>
    </location>
</feature>
<dbReference type="NCBIfam" id="TIGR01974">
    <property type="entry name" value="NDH_I_L"/>
    <property type="match status" value="1"/>
</dbReference>
<comment type="subcellular location">
    <subcellularLocation>
        <location evidence="1">Endomembrane system</location>
        <topology evidence="1">Multi-pass membrane protein</topology>
    </subcellularLocation>
    <subcellularLocation>
        <location evidence="5">Membrane</location>
        <topology evidence="5">Multi-pass membrane protein</topology>
    </subcellularLocation>
</comment>
<dbReference type="Gene3D" id="1.20.5.2700">
    <property type="match status" value="1"/>
</dbReference>
<feature type="transmembrane region" description="Helical" evidence="6">
    <location>
        <begin position="337"/>
        <end position="355"/>
    </location>
</feature>
<evidence type="ECO:0000256" key="4">
    <source>
        <dbReference type="ARBA" id="ARBA00023136"/>
    </source>
</evidence>
<feature type="transmembrane region" description="Helical" evidence="6">
    <location>
        <begin position="367"/>
        <end position="390"/>
    </location>
</feature>
<feature type="transmembrane region" description="Helical" evidence="6">
    <location>
        <begin position="242"/>
        <end position="260"/>
    </location>
</feature>
<keyword evidence="10" id="KW-1185">Reference proteome</keyword>
<evidence type="ECO:0000313" key="9">
    <source>
        <dbReference type="EMBL" id="MBF9134187.1"/>
    </source>
</evidence>
<feature type="domain" description="NADH-Ubiquinone oxidoreductase (complex I) chain 5 N-terminal" evidence="8">
    <location>
        <begin position="66"/>
        <end position="115"/>
    </location>
</feature>
<dbReference type="PANTHER" id="PTHR42829:SF2">
    <property type="entry name" value="NADH-UBIQUINONE OXIDOREDUCTASE CHAIN 5"/>
    <property type="match status" value="1"/>
</dbReference>
<gene>
    <name evidence="9" type="ORF">I0C86_35410</name>
</gene>
<dbReference type="InterPro" id="IPR001750">
    <property type="entry name" value="ND/Mrp_TM"/>
</dbReference>
<keyword evidence="2 5" id="KW-0812">Transmembrane</keyword>
<dbReference type="RefSeq" id="WP_196205672.1">
    <property type="nucleotide sequence ID" value="NZ_JADPUN010000326.1"/>
</dbReference>
<feature type="transmembrane region" description="Helical" evidence="6">
    <location>
        <begin position="616"/>
        <end position="636"/>
    </location>
</feature>
<proteinExistence type="predicted"/>
<dbReference type="InterPro" id="IPR001516">
    <property type="entry name" value="Proton_antipo_N"/>
</dbReference>
<feature type="transmembrane region" description="Helical" evidence="6">
    <location>
        <begin position="178"/>
        <end position="197"/>
    </location>
</feature>
<dbReference type="GO" id="GO:0016491">
    <property type="term" value="F:oxidoreductase activity"/>
    <property type="evidence" value="ECO:0007669"/>
    <property type="project" value="UniProtKB-KW"/>
</dbReference>
<feature type="domain" description="NADH:quinone oxidoreductase/Mrp antiporter transmembrane" evidence="7">
    <location>
        <begin position="132"/>
        <end position="400"/>
    </location>
</feature>
<evidence type="ECO:0000256" key="6">
    <source>
        <dbReference type="SAM" id="Phobius"/>
    </source>
</evidence>
<feature type="transmembrane region" description="Helical" evidence="6">
    <location>
        <begin position="411"/>
        <end position="433"/>
    </location>
</feature>
<accession>A0ABS0H7W5</accession>
<evidence type="ECO:0000259" key="7">
    <source>
        <dbReference type="Pfam" id="PF00361"/>
    </source>
</evidence>
<evidence type="ECO:0000256" key="3">
    <source>
        <dbReference type="ARBA" id="ARBA00022989"/>
    </source>
</evidence>
<dbReference type="Proteomes" id="UP000638560">
    <property type="component" value="Unassembled WGS sequence"/>
</dbReference>
<feature type="transmembrane region" description="Helical" evidence="6">
    <location>
        <begin position="511"/>
        <end position="533"/>
    </location>
</feature>
<feature type="transmembrane region" description="Helical" evidence="6">
    <location>
        <begin position="83"/>
        <end position="107"/>
    </location>
</feature>
<feature type="transmembrane region" description="Helical" evidence="6">
    <location>
        <begin position="204"/>
        <end position="222"/>
    </location>
</feature>
<feature type="transmembrane region" description="Helical" evidence="6">
    <location>
        <begin position="6"/>
        <end position="25"/>
    </location>
</feature>
<dbReference type="InterPro" id="IPR018393">
    <property type="entry name" value="NADHpl_OxRdtase_5_subgr"/>
</dbReference>
<sequence length="638" mass="65109">MTGAQTLGALLPAVPFGLALVGLLLPQRSRAVAAGLGIGGAAVALVCAVALAVTVDHGGTESAAEWIDFGGLSVTLSVRLDPATALVAIAVAVVALAVQVYSVGYLHDDDRYAPYAAQISLFTAAMLLVVVAGDLIMLLVGWEVMGICSYLLIGHDRRLPEAPAAAVKAFLVTRVGDVGFLLGIVVLGVSAGSFRISDVLAHDFSPGTLTAACLLLLAGVAGKSAQFPLHTWLPDAMAGPTPISALIHAATMVAAGIYAVTRLFPLFERAPAALAVLGVMAAVTLLLGALAATAQDDIKRVLAWSTVSQLGYMAGALAVGSPPAALFHLLSHAAFKALLFLAAGAVIHAVGSNLMSAMGGLRRPMPVTFWCTAIGLGALAGVPPLAGFWSKDGILVVAEQAARHHAGPAPAWVGWLVWIAGLVGVGLTAWYAARLLLRTFLGPSRAQTHPMDASAGIDAPATAPAHTPVGPPHDPPGLLRWPVLLLTVPSAALGFAVFVPPFRSALALDEAHLDAFLIIPVALLLLGAGLAWWRWRADPAADPATGLGPLRPAFARAFWLDEVQHALVVRPVRALGRLARRIDETVVDGAVEGTGRSTAGLGGGLDLLHRAGVPRAVAAVLAGALLLGIAAVALGGSA</sequence>
<name>A0ABS0H7W5_9ACTN</name>
<dbReference type="PRINTS" id="PR01435">
    <property type="entry name" value="NPOXDRDTASE5"/>
</dbReference>
<comment type="caution">
    <text evidence="9">The sequence shown here is derived from an EMBL/GenBank/DDBJ whole genome shotgun (WGS) entry which is preliminary data.</text>
</comment>
<evidence type="ECO:0000256" key="1">
    <source>
        <dbReference type="ARBA" id="ARBA00004127"/>
    </source>
</evidence>
<dbReference type="Pfam" id="PF00361">
    <property type="entry name" value="Proton_antipo_M"/>
    <property type="match status" value="1"/>
</dbReference>
<reference evidence="9 10" key="1">
    <citation type="submission" date="2020-11" db="EMBL/GenBank/DDBJ databases">
        <title>A novel isolate from a Black sea contaminated sediment with potential to produce alkanes: Plantactinospora alkalitolerans sp. nov.</title>
        <authorList>
            <person name="Carro L."/>
            <person name="Veyisoglu A."/>
            <person name="Guven K."/>
            <person name="Schumann P."/>
            <person name="Klenk H.-P."/>
            <person name="Sahin N."/>
        </authorList>
    </citation>
    <scope>NUCLEOTIDE SEQUENCE [LARGE SCALE GENOMIC DNA]</scope>
    <source>
        <strain evidence="9 10">S1510</strain>
    </source>
</reference>
<dbReference type="EMBL" id="JADPUN010000326">
    <property type="protein sequence ID" value="MBF9134187.1"/>
    <property type="molecule type" value="Genomic_DNA"/>
</dbReference>
<keyword evidence="4 6" id="KW-0472">Membrane</keyword>
<evidence type="ECO:0000259" key="8">
    <source>
        <dbReference type="Pfam" id="PF00662"/>
    </source>
</evidence>
<keyword evidence="9" id="KW-0560">Oxidoreductase</keyword>
<evidence type="ECO:0000256" key="5">
    <source>
        <dbReference type="RuleBase" id="RU000320"/>
    </source>
</evidence>
<feature type="transmembrane region" description="Helical" evidence="6">
    <location>
        <begin position="32"/>
        <end position="53"/>
    </location>
</feature>
<feature type="transmembrane region" description="Helical" evidence="6">
    <location>
        <begin position="119"/>
        <end position="142"/>
    </location>
</feature>
<dbReference type="EC" id="1.6.5.-" evidence="9"/>
<dbReference type="PRINTS" id="PR01434">
    <property type="entry name" value="NADHDHGNASE5"/>
</dbReference>
<feature type="transmembrane region" description="Helical" evidence="6">
    <location>
        <begin position="478"/>
        <end position="499"/>
    </location>
</feature>